<gene>
    <name evidence="14" type="primary">dnaB</name>
    <name evidence="14" type="ORF">AAIG11_06415</name>
</gene>
<dbReference type="Pfam" id="PF03796">
    <property type="entry name" value="DnaB_C"/>
    <property type="match status" value="1"/>
</dbReference>
<dbReference type="InterPro" id="IPR027417">
    <property type="entry name" value="P-loop_NTPase"/>
</dbReference>
<evidence type="ECO:0000256" key="5">
    <source>
        <dbReference type="ARBA" id="ARBA00022801"/>
    </source>
</evidence>
<keyword evidence="2 12" id="KW-0639">Primosome</keyword>
<evidence type="ECO:0000256" key="12">
    <source>
        <dbReference type="RuleBase" id="RU362085"/>
    </source>
</evidence>
<keyword evidence="9" id="KW-0413">Isomerase</keyword>
<dbReference type="PROSITE" id="PS51199">
    <property type="entry name" value="SF4_HELICASE"/>
    <property type="match status" value="1"/>
</dbReference>
<evidence type="ECO:0000256" key="3">
    <source>
        <dbReference type="ARBA" id="ARBA00022705"/>
    </source>
</evidence>
<dbReference type="CDD" id="cd00984">
    <property type="entry name" value="DnaB_C"/>
    <property type="match status" value="1"/>
</dbReference>
<dbReference type="Gene3D" id="3.40.50.300">
    <property type="entry name" value="P-loop containing nucleotide triphosphate hydrolases"/>
    <property type="match status" value="1"/>
</dbReference>
<feature type="domain" description="SF4 helicase" evidence="13">
    <location>
        <begin position="180"/>
        <end position="445"/>
    </location>
</feature>
<dbReference type="InterPro" id="IPR007693">
    <property type="entry name" value="DNA_helicase_DnaB-like_N"/>
</dbReference>
<evidence type="ECO:0000256" key="6">
    <source>
        <dbReference type="ARBA" id="ARBA00022806"/>
    </source>
</evidence>
<evidence type="ECO:0000313" key="14">
    <source>
        <dbReference type="EMBL" id="MEN1760097.1"/>
    </source>
</evidence>
<evidence type="ECO:0000256" key="11">
    <source>
        <dbReference type="NCBIfam" id="TIGR00665"/>
    </source>
</evidence>
<evidence type="ECO:0000256" key="9">
    <source>
        <dbReference type="ARBA" id="ARBA00023235"/>
    </source>
</evidence>
<keyword evidence="6 12" id="KW-0347">Helicase</keyword>
<evidence type="ECO:0000256" key="1">
    <source>
        <dbReference type="ARBA" id="ARBA00008428"/>
    </source>
</evidence>
<keyword evidence="15" id="KW-1185">Reference proteome</keyword>
<dbReference type="GO" id="GO:0003678">
    <property type="term" value="F:DNA helicase activity"/>
    <property type="evidence" value="ECO:0007669"/>
    <property type="project" value="UniProtKB-EC"/>
</dbReference>
<dbReference type="EC" id="5.6.2.3" evidence="11 12"/>
<dbReference type="NCBIfam" id="TIGR00665">
    <property type="entry name" value="DnaB"/>
    <property type="match status" value="1"/>
</dbReference>
<evidence type="ECO:0000256" key="8">
    <source>
        <dbReference type="ARBA" id="ARBA00023125"/>
    </source>
</evidence>
<dbReference type="SUPFAM" id="SSF48024">
    <property type="entry name" value="N-terminal domain of DnaB helicase"/>
    <property type="match status" value="1"/>
</dbReference>
<comment type="similarity">
    <text evidence="1 12">Belongs to the helicase family. DnaB subfamily.</text>
</comment>
<dbReference type="InterPro" id="IPR007694">
    <property type="entry name" value="DNA_helicase_DnaB-like_C"/>
</dbReference>
<protein>
    <recommendedName>
        <fullName evidence="11 12">Replicative DNA helicase</fullName>
        <ecNumber evidence="11 12">5.6.2.3</ecNumber>
    </recommendedName>
</protein>
<name>A0ABU9VSJ4_9CLOT</name>
<dbReference type="RefSeq" id="WP_343185416.1">
    <property type="nucleotide sequence ID" value="NZ_JBCITM010000005.1"/>
</dbReference>
<comment type="caution">
    <text evidence="14">The sequence shown here is derived from an EMBL/GenBank/DDBJ whole genome shotgun (WGS) entry which is preliminary data.</text>
</comment>
<organism evidence="14 15">
    <name type="scientific">Anoxynatronum sibiricum</name>
    <dbReference type="NCBI Taxonomy" id="210623"/>
    <lineage>
        <taxon>Bacteria</taxon>
        <taxon>Bacillati</taxon>
        <taxon>Bacillota</taxon>
        <taxon>Clostridia</taxon>
        <taxon>Eubacteriales</taxon>
        <taxon>Clostridiaceae</taxon>
        <taxon>Anoxynatronum</taxon>
    </lineage>
</organism>
<keyword evidence="3 12" id="KW-0235">DNA replication</keyword>
<evidence type="ECO:0000256" key="2">
    <source>
        <dbReference type="ARBA" id="ARBA00022515"/>
    </source>
</evidence>
<dbReference type="EMBL" id="JBCITM010000005">
    <property type="protein sequence ID" value="MEN1760097.1"/>
    <property type="molecule type" value="Genomic_DNA"/>
</dbReference>
<dbReference type="GO" id="GO:0016787">
    <property type="term" value="F:hydrolase activity"/>
    <property type="evidence" value="ECO:0007669"/>
    <property type="project" value="UniProtKB-KW"/>
</dbReference>
<evidence type="ECO:0000256" key="7">
    <source>
        <dbReference type="ARBA" id="ARBA00022840"/>
    </source>
</evidence>
<dbReference type="InterPro" id="IPR007692">
    <property type="entry name" value="DNA_helicase_DnaB"/>
</dbReference>
<dbReference type="Pfam" id="PF00772">
    <property type="entry name" value="DnaB"/>
    <property type="match status" value="1"/>
</dbReference>
<evidence type="ECO:0000313" key="15">
    <source>
        <dbReference type="Proteomes" id="UP001407405"/>
    </source>
</evidence>
<keyword evidence="5 12" id="KW-0378">Hydrolase</keyword>
<accession>A0ABU9VSJ4</accession>
<dbReference type="Gene3D" id="1.10.860.10">
    <property type="entry name" value="DNAb Helicase, Chain A"/>
    <property type="match status" value="1"/>
</dbReference>
<dbReference type="PANTHER" id="PTHR30153">
    <property type="entry name" value="REPLICATIVE DNA HELICASE DNAB"/>
    <property type="match status" value="1"/>
</dbReference>
<dbReference type="SUPFAM" id="SSF52540">
    <property type="entry name" value="P-loop containing nucleoside triphosphate hydrolases"/>
    <property type="match status" value="1"/>
</dbReference>
<dbReference type="PANTHER" id="PTHR30153:SF2">
    <property type="entry name" value="REPLICATIVE DNA HELICASE"/>
    <property type="match status" value="1"/>
</dbReference>
<sequence length="446" mass="50483">MEAFANFAQVPPHSVEAEQSVLGAMLMDRDAVYVALEILKPEDFYKEAHREIFEAMVGLFGKEEPVDLLTLTEALRARETMEAVGGIPYLSSLTSNVPVTVHVEHYAKLVEEKAVVRRLIHSSRDIMQLGYRPEVEVQELIEQAQKNIYDITQSRYRQGFTHIKDLLGTTFDEIERRYENKEAITGLTTGFNDLDHKLNGFHPSDLILVAARPAMGKSAFALNLAQNAAMKGDASVAIFSLEMSKEQLILRILAAESMVDLGKIQSGRLNEDEWQRIAQAMVPLSQAKIHFDDSAGISVTEMRSKSRRLKMEKGLDLVLIDYLQLMQGETRSENRQQEISSISRNLKIMAKELDCPVIALSQLSRAPELRSDHRPILSDLRESGAIEQDADVVMFLYRDAYYDEESEKQNIAEVILAKHRHGETGSIEMIWMGEYQKFADLSRYDG</sequence>
<proteinExistence type="inferred from homology"/>
<dbReference type="NCBIfam" id="NF004384">
    <property type="entry name" value="PRK05748.1"/>
    <property type="match status" value="1"/>
</dbReference>
<evidence type="ECO:0000259" key="13">
    <source>
        <dbReference type="PROSITE" id="PS51199"/>
    </source>
</evidence>
<evidence type="ECO:0000256" key="4">
    <source>
        <dbReference type="ARBA" id="ARBA00022741"/>
    </source>
</evidence>
<keyword evidence="7 12" id="KW-0067">ATP-binding</keyword>
<evidence type="ECO:0000256" key="10">
    <source>
        <dbReference type="ARBA" id="ARBA00048954"/>
    </source>
</evidence>
<comment type="function">
    <text evidence="12">The main replicative DNA helicase, it participates in initiation and elongation during chromosome replication. Travels ahead of the DNA replisome, separating dsDNA into templates for DNA synthesis. A processive ATP-dependent 5'-3' DNA helicase it has DNA-dependent ATPase activity.</text>
</comment>
<dbReference type="Proteomes" id="UP001407405">
    <property type="component" value="Unassembled WGS sequence"/>
</dbReference>
<keyword evidence="8 12" id="KW-0238">DNA-binding</keyword>
<dbReference type="InterPro" id="IPR016136">
    <property type="entry name" value="DNA_helicase_N/primase_C"/>
</dbReference>
<reference evidence="14 15" key="1">
    <citation type="submission" date="2024-04" db="EMBL/GenBank/DDBJ databases">
        <title>Genome sequencing and metabolic network reconstruction of aminoacids and betaine degradation by Anoxynatronum sibiricum.</title>
        <authorList>
            <person name="Detkova E.N."/>
            <person name="Boltjanskaja Y.V."/>
            <person name="Mardanov A.V."/>
            <person name="Kevbrin V."/>
        </authorList>
    </citation>
    <scope>NUCLEOTIDE SEQUENCE [LARGE SCALE GENOMIC DNA]</scope>
    <source>
        <strain evidence="14 15">Z-7981</strain>
    </source>
</reference>
<dbReference type="InterPro" id="IPR036185">
    <property type="entry name" value="DNA_heli_DnaB-like_N_sf"/>
</dbReference>
<comment type="catalytic activity">
    <reaction evidence="10 12">
        <text>ATP + H2O = ADP + phosphate + H(+)</text>
        <dbReference type="Rhea" id="RHEA:13065"/>
        <dbReference type="ChEBI" id="CHEBI:15377"/>
        <dbReference type="ChEBI" id="CHEBI:15378"/>
        <dbReference type="ChEBI" id="CHEBI:30616"/>
        <dbReference type="ChEBI" id="CHEBI:43474"/>
        <dbReference type="ChEBI" id="CHEBI:456216"/>
        <dbReference type="EC" id="5.6.2.3"/>
    </reaction>
</comment>
<keyword evidence="4 12" id="KW-0547">Nucleotide-binding</keyword>